<feature type="region of interest" description="Disordered" evidence="1">
    <location>
        <begin position="178"/>
        <end position="199"/>
    </location>
</feature>
<dbReference type="EMBL" id="VIIS01001416">
    <property type="protein sequence ID" value="KAF0298687.1"/>
    <property type="molecule type" value="Genomic_DNA"/>
</dbReference>
<keyword evidence="4" id="KW-1185">Reference proteome</keyword>
<dbReference type="EMBL" id="VIIS01001416">
    <property type="protein sequence ID" value="KAF0298686.1"/>
    <property type="molecule type" value="Genomic_DNA"/>
</dbReference>
<gene>
    <name evidence="3" type="ORF">FJT64_003959</name>
</gene>
<evidence type="ECO:0000313" key="3">
    <source>
        <dbReference type="EMBL" id="KAF0298687.1"/>
    </source>
</evidence>
<evidence type="ECO:0000256" key="2">
    <source>
        <dbReference type="SAM" id="Phobius"/>
    </source>
</evidence>
<comment type="caution">
    <text evidence="3">The sequence shown here is derived from an EMBL/GenBank/DDBJ whole genome shotgun (WGS) entry which is preliminary data.</text>
</comment>
<keyword evidence="2" id="KW-0812">Transmembrane</keyword>
<organism evidence="3 4">
    <name type="scientific">Amphibalanus amphitrite</name>
    <name type="common">Striped barnacle</name>
    <name type="synonym">Balanus amphitrite</name>
    <dbReference type="NCBI Taxonomy" id="1232801"/>
    <lineage>
        <taxon>Eukaryota</taxon>
        <taxon>Metazoa</taxon>
        <taxon>Ecdysozoa</taxon>
        <taxon>Arthropoda</taxon>
        <taxon>Crustacea</taxon>
        <taxon>Multicrustacea</taxon>
        <taxon>Cirripedia</taxon>
        <taxon>Thoracica</taxon>
        <taxon>Thoracicalcarea</taxon>
        <taxon>Balanomorpha</taxon>
        <taxon>Balanoidea</taxon>
        <taxon>Balanidae</taxon>
        <taxon>Amphibalaninae</taxon>
        <taxon>Amphibalanus</taxon>
    </lineage>
</organism>
<reference evidence="3 4" key="1">
    <citation type="submission" date="2019-07" db="EMBL/GenBank/DDBJ databases">
        <title>Draft genome assembly of a fouling barnacle, Amphibalanus amphitrite (Darwin, 1854): The first reference genome for Thecostraca.</title>
        <authorList>
            <person name="Kim W."/>
        </authorList>
    </citation>
    <scope>NUCLEOTIDE SEQUENCE [LARGE SCALE GENOMIC DNA]</scope>
    <source>
        <strain evidence="3">SNU_AA5</strain>
        <tissue evidence="3">Soma without cirri and trophi</tissue>
    </source>
</reference>
<name>A0A6A4VR53_AMPAM</name>
<keyword evidence="2" id="KW-0472">Membrane</keyword>
<evidence type="ECO:0000313" key="4">
    <source>
        <dbReference type="Proteomes" id="UP000440578"/>
    </source>
</evidence>
<proteinExistence type="predicted"/>
<dbReference type="Proteomes" id="UP000440578">
    <property type="component" value="Unassembled WGS sequence"/>
</dbReference>
<keyword evidence="2" id="KW-1133">Transmembrane helix</keyword>
<accession>A0A6A4VR53</accession>
<protein>
    <submittedName>
        <fullName evidence="3">Uncharacterized protein</fullName>
    </submittedName>
</protein>
<feature type="transmembrane region" description="Helical" evidence="2">
    <location>
        <begin position="35"/>
        <end position="57"/>
    </location>
</feature>
<sequence length="199" mass="22012">MQPETVYNPTTIAGGSERGGYLDSISQDRHGRRRCCTLTIAVAATICTLIGLALTLYGSVFHYHYTGVGAPPAGSDSERRLRHQSEVRLYRALLAAGVPLLVAAAALWTAYLYRRGRCRDCWLCPGARKRRRMRNNFRTQCLEAGNLTTCYPSRPSQPLSQEEDRLVSQSLDEVAGLDDTDAMLDSGPRPIIRPAQRAT</sequence>
<dbReference type="AlphaFoldDB" id="A0A6A4VR53"/>
<feature type="transmembrane region" description="Helical" evidence="2">
    <location>
        <begin position="89"/>
        <end position="113"/>
    </location>
</feature>
<evidence type="ECO:0000256" key="1">
    <source>
        <dbReference type="SAM" id="MobiDB-lite"/>
    </source>
</evidence>